<evidence type="ECO:0000259" key="3">
    <source>
        <dbReference type="Pfam" id="PF18962"/>
    </source>
</evidence>
<protein>
    <submittedName>
        <fullName evidence="4">T9SS type A sorting domain-containing protein</fullName>
    </submittedName>
</protein>
<dbReference type="RefSeq" id="WP_151693219.1">
    <property type="nucleotide sequence ID" value="NZ_BMGX01000001.1"/>
</dbReference>
<keyword evidence="5" id="KW-1185">Reference proteome</keyword>
<evidence type="ECO:0000256" key="2">
    <source>
        <dbReference type="SAM" id="SignalP"/>
    </source>
</evidence>
<sequence>MKKLLFLGISLFFSVSLSASHLLGGQLSAQCNDDPNTSGFEYDISFVIIRDANGVGLGPTQNIEIAPAGGSAMNTTVTQANSITFAIGSRQIEIVWYEGSATLQPNTNYTLSWNSCCRPMGVLNIPNSVGQSMHYWAQINTGSSCNSTPQFVAPPLLVWPNQISWMGSIAAFDFDGDALTYGLDVPYGQAGTPNAGYTMPSSLPGGQPNVDSTNGLFQYVADGPGSYSLVYEITARDANGVVNAIVRRDLYLEVIPIPGSPIKVVPALPINNPHHDWVVGNPDTLVFQAACDGGITASYHVPDFVDVSKIDFWVNQYKFADSADVFFTYRPTMSDIGTEFPVVVRFEGGDLTWDEVFYVGAKTDVGLETLEHGQAYIFPNPAKDKITVAFDSPMSSIRMVDATGRVVAEADLSKVVGEWSSDLQLRAGIYFVNLTDANGVSWTEPLIIQ</sequence>
<feature type="chain" id="PRO_5027103419" evidence="2">
    <location>
        <begin position="20"/>
        <end position="449"/>
    </location>
</feature>
<feature type="signal peptide" evidence="2">
    <location>
        <begin position="1"/>
        <end position="19"/>
    </location>
</feature>
<keyword evidence="1 2" id="KW-0732">Signal</keyword>
<dbReference type="AlphaFoldDB" id="A0A6L3ZDN9"/>
<evidence type="ECO:0000313" key="4">
    <source>
        <dbReference type="EMBL" id="KAB2815790.1"/>
    </source>
</evidence>
<dbReference type="EMBL" id="WBVQ01000002">
    <property type="protein sequence ID" value="KAB2815790.1"/>
    <property type="molecule type" value="Genomic_DNA"/>
</dbReference>
<feature type="domain" description="Secretion system C-terminal sorting" evidence="3">
    <location>
        <begin position="377"/>
        <end position="446"/>
    </location>
</feature>
<organism evidence="4 5">
    <name type="scientific">Phaeocystidibacter marisrubri</name>
    <dbReference type="NCBI Taxonomy" id="1577780"/>
    <lineage>
        <taxon>Bacteria</taxon>
        <taxon>Pseudomonadati</taxon>
        <taxon>Bacteroidota</taxon>
        <taxon>Flavobacteriia</taxon>
        <taxon>Flavobacteriales</taxon>
        <taxon>Phaeocystidibacteraceae</taxon>
        <taxon>Phaeocystidibacter</taxon>
    </lineage>
</organism>
<dbReference type="InterPro" id="IPR026444">
    <property type="entry name" value="Secre_tail"/>
</dbReference>
<accession>A0A6L3ZDN9</accession>
<name>A0A6L3ZDN9_9FLAO</name>
<dbReference type="Pfam" id="PF18962">
    <property type="entry name" value="Por_Secre_tail"/>
    <property type="match status" value="1"/>
</dbReference>
<dbReference type="Proteomes" id="UP000484164">
    <property type="component" value="Unassembled WGS sequence"/>
</dbReference>
<proteinExistence type="predicted"/>
<dbReference type="NCBIfam" id="TIGR04183">
    <property type="entry name" value="Por_Secre_tail"/>
    <property type="match status" value="1"/>
</dbReference>
<dbReference type="OrthoDB" id="1652165at2"/>
<evidence type="ECO:0000256" key="1">
    <source>
        <dbReference type="ARBA" id="ARBA00022729"/>
    </source>
</evidence>
<comment type="caution">
    <text evidence="4">The sequence shown here is derived from an EMBL/GenBank/DDBJ whole genome shotgun (WGS) entry which is preliminary data.</text>
</comment>
<gene>
    <name evidence="4" type="ORF">F8C82_08810</name>
</gene>
<reference evidence="4 5" key="1">
    <citation type="submission" date="2019-10" db="EMBL/GenBank/DDBJ databases">
        <title>Genome sequence of Phaeocystidibacter marisrubri JCM30614 (type strain).</title>
        <authorList>
            <person name="Bowman J.P."/>
        </authorList>
    </citation>
    <scope>NUCLEOTIDE SEQUENCE [LARGE SCALE GENOMIC DNA]</scope>
    <source>
        <strain evidence="4 5">JCM 30614</strain>
    </source>
</reference>
<evidence type="ECO:0000313" key="5">
    <source>
        <dbReference type="Proteomes" id="UP000484164"/>
    </source>
</evidence>